<dbReference type="KEGG" id="ovb:NB640_06795"/>
<accession>A0A9E9P1N3</accession>
<gene>
    <name evidence="1" type="ORF">NB640_06795</name>
</gene>
<proteinExistence type="predicted"/>
<dbReference type="AlphaFoldDB" id="A0A9E9P1N3"/>
<protein>
    <submittedName>
        <fullName evidence="1">Uncharacterized protein</fullName>
    </submittedName>
</protein>
<name>A0A9E9P1N3_9BURK</name>
<dbReference type="EMBL" id="CP098242">
    <property type="protein sequence ID" value="WAW08999.1"/>
    <property type="molecule type" value="Genomic_DNA"/>
</dbReference>
<dbReference type="Proteomes" id="UP001156215">
    <property type="component" value="Chromosome"/>
</dbReference>
<reference evidence="1" key="1">
    <citation type="journal article" date="2022" name="Front. Microbiol.">
        <title>New perspectives on an old grouping: The genomic and phenotypic variability of Oxalobacter formigenes and the implications for calcium oxalate stone prevention.</title>
        <authorList>
            <person name="Chmiel J.A."/>
            <person name="Carr C."/>
            <person name="Stuivenberg G.A."/>
            <person name="Venema R."/>
            <person name="Chanyi R.M."/>
            <person name="Al K.F."/>
            <person name="Giguere D."/>
            <person name="Say H."/>
            <person name="Akouris P.P."/>
            <person name="Dominguez Romero S.A."/>
            <person name="Kwong A."/>
            <person name="Tai V."/>
            <person name="Koval S.F."/>
            <person name="Razvi H."/>
            <person name="Bjazevic J."/>
            <person name="Burton J.P."/>
        </authorList>
    </citation>
    <scope>NUCLEOTIDE SEQUENCE</scope>
    <source>
        <strain evidence="1">WoOx3</strain>
    </source>
</reference>
<evidence type="ECO:0000313" key="1">
    <source>
        <dbReference type="EMBL" id="WAW08999.1"/>
    </source>
</evidence>
<organism evidence="1 2">
    <name type="scientific">Oxalobacter vibrioformis</name>
    <dbReference type="NCBI Taxonomy" id="933080"/>
    <lineage>
        <taxon>Bacteria</taxon>
        <taxon>Pseudomonadati</taxon>
        <taxon>Pseudomonadota</taxon>
        <taxon>Betaproteobacteria</taxon>
        <taxon>Burkholderiales</taxon>
        <taxon>Oxalobacteraceae</taxon>
        <taxon>Oxalobacter</taxon>
    </lineage>
</organism>
<evidence type="ECO:0000313" key="2">
    <source>
        <dbReference type="Proteomes" id="UP001156215"/>
    </source>
</evidence>
<sequence>MNSIKVLFSTLSIAALIPVMEESAQPQSLALQEYFEAYTHPAYPPVMPFQHGYGRRIEVLASRRKGRSEMSAPFPAR</sequence>
<dbReference type="RefSeq" id="WP_269307992.1">
    <property type="nucleotide sequence ID" value="NZ_CP098242.1"/>
</dbReference>
<keyword evidence="2" id="KW-1185">Reference proteome</keyword>